<organism evidence="1 2">
    <name type="scientific">Halorientalis regularis</name>
    <dbReference type="NCBI Taxonomy" id="660518"/>
    <lineage>
        <taxon>Archaea</taxon>
        <taxon>Methanobacteriati</taxon>
        <taxon>Methanobacteriota</taxon>
        <taxon>Stenosarchaea group</taxon>
        <taxon>Halobacteria</taxon>
        <taxon>Halobacteriales</taxon>
        <taxon>Haloarculaceae</taxon>
        <taxon>Halorientalis</taxon>
    </lineage>
</organism>
<protein>
    <submittedName>
        <fullName evidence="1">Uncharacterized protein</fullName>
    </submittedName>
</protein>
<evidence type="ECO:0000313" key="1">
    <source>
        <dbReference type="EMBL" id="SDG44797.1"/>
    </source>
</evidence>
<sequence>MGNKALGKAPAEAVSKYGSEAEELGLTRAEYIRKCIEVGRLVFQSSGEMDIERLRNLSEGAGAASFDSSLETTEGDLTGAILSNLPVDEHRALTKEEVRTAVFGTEDEQREQVTEALKQLSQQDKIQPLVDDGYIKTNE</sequence>
<dbReference type="RefSeq" id="WP_139171241.1">
    <property type="nucleotide sequence ID" value="NZ_FNBK01000047.1"/>
</dbReference>
<reference evidence="2" key="1">
    <citation type="submission" date="2016-10" db="EMBL/GenBank/DDBJ databases">
        <authorList>
            <person name="Varghese N."/>
            <person name="Submissions S."/>
        </authorList>
    </citation>
    <scope>NUCLEOTIDE SEQUENCE [LARGE SCALE GENOMIC DNA]</scope>
    <source>
        <strain evidence="2">IBRC-M 10760</strain>
    </source>
</reference>
<dbReference type="AlphaFoldDB" id="A0A1G7UBH0"/>
<gene>
    <name evidence="1" type="ORF">SAMN05216218_1473</name>
</gene>
<proteinExistence type="predicted"/>
<keyword evidence="2" id="KW-1185">Reference proteome</keyword>
<dbReference type="EMBL" id="FNBK01000047">
    <property type="protein sequence ID" value="SDG44797.1"/>
    <property type="molecule type" value="Genomic_DNA"/>
</dbReference>
<dbReference type="OrthoDB" id="351011at2157"/>
<name>A0A1G7UBH0_9EURY</name>
<dbReference type="Proteomes" id="UP000199076">
    <property type="component" value="Unassembled WGS sequence"/>
</dbReference>
<evidence type="ECO:0000313" key="2">
    <source>
        <dbReference type="Proteomes" id="UP000199076"/>
    </source>
</evidence>
<accession>A0A1G7UBH0</accession>
<dbReference type="STRING" id="660518.SAMN05216218_1473"/>